<accession>A0AAE3VV11</accession>
<dbReference type="Proteomes" id="UP001240236">
    <property type="component" value="Unassembled WGS sequence"/>
</dbReference>
<feature type="transmembrane region" description="Helical" evidence="1">
    <location>
        <begin position="16"/>
        <end position="39"/>
    </location>
</feature>
<dbReference type="RefSeq" id="WP_307234605.1">
    <property type="nucleotide sequence ID" value="NZ_JAUSUZ010000001.1"/>
</dbReference>
<protein>
    <submittedName>
        <fullName evidence="2">Uncharacterized protein</fullName>
    </submittedName>
</protein>
<feature type="transmembrane region" description="Helical" evidence="1">
    <location>
        <begin position="51"/>
        <end position="69"/>
    </location>
</feature>
<name>A0AAE3VV11_9ACTN</name>
<sequence>MDGASNGSRWTREAAVVVPVILGLWALVAAVEFSGVWIAQHRGPFSYLREVAYVYAVLLTAALALGVWRRGRPRWSIVALVLSAALAVPVLTAGWPRLSIDAYYRQHRADFAAAADANRLVPDDYYGLRLPPPLRHLSIEGAASRIGDGTGVLLPVWADYPDLPGAFVHPGGAPPTDIYRCYDSLYHFRWALGDGWYWFERDPVSWAAGR</sequence>
<comment type="caution">
    <text evidence="2">The sequence shown here is derived from an EMBL/GenBank/DDBJ whole genome shotgun (WGS) entry which is preliminary data.</text>
</comment>
<evidence type="ECO:0000313" key="2">
    <source>
        <dbReference type="EMBL" id="MDQ0363742.1"/>
    </source>
</evidence>
<dbReference type="AlphaFoldDB" id="A0AAE3VV11"/>
<feature type="transmembrane region" description="Helical" evidence="1">
    <location>
        <begin position="75"/>
        <end position="95"/>
    </location>
</feature>
<keyword evidence="1" id="KW-0472">Membrane</keyword>
<keyword evidence="1" id="KW-1133">Transmembrane helix</keyword>
<evidence type="ECO:0000256" key="1">
    <source>
        <dbReference type="SAM" id="Phobius"/>
    </source>
</evidence>
<keyword evidence="1" id="KW-0812">Transmembrane</keyword>
<gene>
    <name evidence="2" type="ORF">J2S42_000411</name>
</gene>
<proteinExistence type="predicted"/>
<keyword evidence="3" id="KW-1185">Reference proteome</keyword>
<reference evidence="2 3" key="1">
    <citation type="submission" date="2023-07" db="EMBL/GenBank/DDBJ databases">
        <title>Sequencing the genomes of 1000 actinobacteria strains.</title>
        <authorList>
            <person name="Klenk H.-P."/>
        </authorList>
    </citation>
    <scope>NUCLEOTIDE SEQUENCE [LARGE SCALE GENOMIC DNA]</scope>
    <source>
        <strain evidence="2 3">DSM 44709</strain>
    </source>
</reference>
<evidence type="ECO:0000313" key="3">
    <source>
        <dbReference type="Proteomes" id="UP001240236"/>
    </source>
</evidence>
<dbReference type="EMBL" id="JAUSUZ010000001">
    <property type="protein sequence ID" value="MDQ0363742.1"/>
    <property type="molecule type" value="Genomic_DNA"/>
</dbReference>
<organism evidence="2 3">
    <name type="scientific">Catenuloplanes indicus</name>
    <dbReference type="NCBI Taxonomy" id="137267"/>
    <lineage>
        <taxon>Bacteria</taxon>
        <taxon>Bacillati</taxon>
        <taxon>Actinomycetota</taxon>
        <taxon>Actinomycetes</taxon>
        <taxon>Micromonosporales</taxon>
        <taxon>Micromonosporaceae</taxon>
        <taxon>Catenuloplanes</taxon>
    </lineage>
</organism>